<dbReference type="PANTHER" id="PTHR33516">
    <property type="entry name" value="LEXA REPRESSOR"/>
    <property type="match status" value="1"/>
</dbReference>
<dbReference type="GO" id="GO:0004252">
    <property type="term" value="F:serine-type endopeptidase activity"/>
    <property type="evidence" value="ECO:0007669"/>
    <property type="project" value="UniProtKB-UniRule"/>
</dbReference>
<dbReference type="InterPro" id="IPR036286">
    <property type="entry name" value="LexA/Signal_pep-like_sf"/>
</dbReference>
<dbReference type="PANTHER" id="PTHR33516:SF2">
    <property type="entry name" value="LEXA REPRESSOR-RELATED"/>
    <property type="match status" value="1"/>
</dbReference>
<gene>
    <name evidence="12" type="primary">lexA</name>
    <name evidence="16" type="ORF">CDO51_11885</name>
</gene>
<dbReference type="InterPro" id="IPR015927">
    <property type="entry name" value="Peptidase_S24_S26A/B/C"/>
</dbReference>
<dbReference type="GO" id="GO:0006260">
    <property type="term" value="P:DNA replication"/>
    <property type="evidence" value="ECO:0007669"/>
    <property type="project" value="UniProtKB-UniRule"/>
</dbReference>
<evidence type="ECO:0000313" key="16">
    <source>
        <dbReference type="EMBL" id="OWZ82855.1"/>
    </source>
</evidence>
<organism evidence="16 17">
    <name type="scientific">Natranaerobius trueperi</name>
    <dbReference type="NCBI Taxonomy" id="759412"/>
    <lineage>
        <taxon>Bacteria</taxon>
        <taxon>Bacillati</taxon>
        <taxon>Bacillota</taxon>
        <taxon>Clostridia</taxon>
        <taxon>Natranaerobiales</taxon>
        <taxon>Natranaerobiaceae</taxon>
        <taxon>Natranaerobius</taxon>
    </lineage>
</organism>
<evidence type="ECO:0000256" key="1">
    <source>
        <dbReference type="ARBA" id="ARBA00007484"/>
    </source>
</evidence>
<evidence type="ECO:0000256" key="6">
    <source>
        <dbReference type="ARBA" id="ARBA00022813"/>
    </source>
</evidence>
<dbReference type="NCBIfam" id="TIGR00498">
    <property type="entry name" value="lexA"/>
    <property type="match status" value="1"/>
</dbReference>
<feature type="domain" description="Peptidase S24/S26A/S26B/S26C" evidence="14">
    <location>
        <begin position="93"/>
        <end position="205"/>
    </location>
</feature>
<sequence length="212" mass="24034">MRKSKKPMKIYNFIKDYIKNKGYPPTVREICKGVGLSSTSTVHLHLSTLEKEGYIRRDSTRPRTIEVLNNSEINHENNNVFGRNNEEETIHAPVVGQVTAGKPILAEENVVDHFPIPKHLGRGKDVFMLQIVGDSMMEAGIYDSDFVIVNRQSTANNGEIVVALLDNEATVKRFYKEKNNVRLQPENEAYSPILTRDVQILGKVIGLFRNIE</sequence>
<protein>
    <recommendedName>
        <fullName evidence="12">LexA repressor</fullName>
        <ecNumber evidence="12">3.4.21.88</ecNumber>
    </recommendedName>
</protein>
<dbReference type="AlphaFoldDB" id="A0A226BV52"/>
<evidence type="ECO:0000256" key="4">
    <source>
        <dbReference type="ARBA" id="ARBA00022763"/>
    </source>
</evidence>
<accession>A0A226BV52</accession>
<keyword evidence="8 12" id="KW-0238">DNA-binding</keyword>
<dbReference type="Pfam" id="PF00717">
    <property type="entry name" value="Peptidase_S24"/>
    <property type="match status" value="1"/>
</dbReference>
<dbReference type="CDD" id="cd06529">
    <property type="entry name" value="S24_LexA-like"/>
    <property type="match status" value="1"/>
</dbReference>
<name>A0A226BV52_9FIRM</name>
<evidence type="ECO:0000259" key="15">
    <source>
        <dbReference type="Pfam" id="PF01726"/>
    </source>
</evidence>
<evidence type="ECO:0000256" key="5">
    <source>
        <dbReference type="ARBA" id="ARBA00022801"/>
    </source>
</evidence>
<feature type="site" description="Cleavage; by autolysis" evidence="12">
    <location>
        <begin position="100"/>
        <end position="101"/>
    </location>
</feature>
<proteinExistence type="inferred from homology"/>
<feature type="DNA-binding region" description="H-T-H motif" evidence="12">
    <location>
        <begin position="27"/>
        <end position="47"/>
    </location>
</feature>
<dbReference type="GO" id="GO:0003677">
    <property type="term" value="F:DNA binding"/>
    <property type="evidence" value="ECO:0007669"/>
    <property type="project" value="UniProtKB-UniRule"/>
</dbReference>
<keyword evidence="2 12" id="KW-0678">Repressor</keyword>
<keyword evidence="6 12" id="KW-0068">Autocatalytic cleavage</keyword>
<dbReference type="Gene3D" id="1.10.10.10">
    <property type="entry name" value="Winged helix-like DNA-binding domain superfamily/Winged helix DNA-binding domain"/>
    <property type="match status" value="1"/>
</dbReference>
<evidence type="ECO:0000256" key="10">
    <source>
        <dbReference type="ARBA" id="ARBA00023204"/>
    </source>
</evidence>
<comment type="catalytic activity">
    <reaction evidence="12">
        <text>Hydrolysis of Ala-|-Gly bond in repressor LexA.</text>
        <dbReference type="EC" id="3.4.21.88"/>
    </reaction>
</comment>
<dbReference type="InterPro" id="IPR039418">
    <property type="entry name" value="LexA-like"/>
</dbReference>
<comment type="similarity">
    <text evidence="1 12 13">Belongs to the peptidase S24 family.</text>
</comment>
<dbReference type="Gene3D" id="2.10.109.10">
    <property type="entry name" value="Umud Fragment, subunit A"/>
    <property type="match status" value="1"/>
</dbReference>
<dbReference type="CDD" id="cd00090">
    <property type="entry name" value="HTH_ARSR"/>
    <property type="match status" value="1"/>
</dbReference>
<keyword evidence="7 12" id="KW-0805">Transcription regulation</keyword>
<keyword evidence="17" id="KW-1185">Reference proteome</keyword>
<evidence type="ECO:0000256" key="12">
    <source>
        <dbReference type="HAMAP-Rule" id="MF_00015"/>
    </source>
</evidence>
<dbReference type="InterPro" id="IPR006200">
    <property type="entry name" value="LexA"/>
</dbReference>
<dbReference type="SUPFAM" id="SSF46785">
    <property type="entry name" value="Winged helix' DNA-binding domain"/>
    <property type="match status" value="1"/>
</dbReference>
<dbReference type="GO" id="GO:0006508">
    <property type="term" value="P:proteolysis"/>
    <property type="evidence" value="ECO:0007669"/>
    <property type="project" value="InterPro"/>
</dbReference>
<dbReference type="Pfam" id="PF01726">
    <property type="entry name" value="LexA_DNA_bind"/>
    <property type="match status" value="1"/>
</dbReference>
<keyword evidence="11 12" id="KW-0742">SOS response</keyword>
<evidence type="ECO:0000256" key="8">
    <source>
        <dbReference type="ARBA" id="ARBA00023125"/>
    </source>
</evidence>
<dbReference type="HAMAP" id="MF_00015">
    <property type="entry name" value="LexA"/>
    <property type="match status" value="1"/>
</dbReference>
<keyword evidence="5 12" id="KW-0378">Hydrolase</keyword>
<dbReference type="InterPro" id="IPR006199">
    <property type="entry name" value="LexA_DNA-bd_dom"/>
</dbReference>
<dbReference type="GO" id="GO:0009432">
    <property type="term" value="P:SOS response"/>
    <property type="evidence" value="ECO:0007669"/>
    <property type="project" value="UniProtKB-UniRule"/>
</dbReference>
<dbReference type="GO" id="GO:0045892">
    <property type="term" value="P:negative regulation of DNA-templated transcription"/>
    <property type="evidence" value="ECO:0007669"/>
    <property type="project" value="UniProtKB-UniRule"/>
</dbReference>
<dbReference type="PRINTS" id="PR00726">
    <property type="entry name" value="LEXASERPTASE"/>
</dbReference>
<dbReference type="InterPro" id="IPR050077">
    <property type="entry name" value="LexA_repressor"/>
</dbReference>
<keyword evidence="4 12" id="KW-0227">DNA damage</keyword>
<dbReference type="InterPro" id="IPR036388">
    <property type="entry name" value="WH-like_DNA-bd_sf"/>
</dbReference>
<evidence type="ECO:0000256" key="11">
    <source>
        <dbReference type="ARBA" id="ARBA00023236"/>
    </source>
</evidence>
<evidence type="ECO:0000256" key="7">
    <source>
        <dbReference type="ARBA" id="ARBA00023015"/>
    </source>
</evidence>
<evidence type="ECO:0000256" key="2">
    <source>
        <dbReference type="ARBA" id="ARBA00022491"/>
    </source>
</evidence>
<dbReference type="GO" id="GO:0006281">
    <property type="term" value="P:DNA repair"/>
    <property type="evidence" value="ECO:0007669"/>
    <property type="project" value="UniProtKB-UniRule"/>
</dbReference>
<evidence type="ECO:0000259" key="14">
    <source>
        <dbReference type="Pfam" id="PF00717"/>
    </source>
</evidence>
<dbReference type="FunFam" id="2.10.109.10:FF:000001">
    <property type="entry name" value="LexA repressor"/>
    <property type="match status" value="1"/>
</dbReference>
<dbReference type="InterPro" id="IPR036390">
    <property type="entry name" value="WH_DNA-bd_sf"/>
</dbReference>
<keyword evidence="9 12" id="KW-0804">Transcription</keyword>
<evidence type="ECO:0000256" key="9">
    <source>
        <dbReference type="ARBA" id="ARBA00023163"/>
    </source>
</evidence>
<dbReference type="EC" id="3.4.21.88" evidence="12"/>
<dbReference type="SUPFAM" id="SSF51306">
    <property type="entry name" value="LexA/Signal peptidase"/>
    <property type="match status" value="1"/>
</dbReference>
<dbReference type="OrthoDB" id="9802364at2"/>
<feature type="active site" description="For autocatalytic cleavage activity" evidence="12">
    <location>
        <position position="135"/>
    </location>
</feature>
<reference evidence="16 17" key="1">
    <citation type="submission" date="2017-06" db="EMBL/GenBank/DDBJ databases">
        <title>Draft Genome Sequence of Natranaerobius trueperi halophilic, alkalithermophilic bacteria from soda lakes.</title>
        <authorList>
            <person name="Zhao B."/>
        </authorList>
    </citation>
    <scope>NUCLEOTIDE SEQUENCE [LARGE SCALE GENOMIC DNA]</scope>
    <source>
        <strain evidence="16 17">DSM 18760</strain>
    </source>
</reference>
<dbReference type="EMBL" id="NIQC01000037">
    <property type="protein sequence ID" value="OWZ82855.1"/>
    <property type="molecule type" value="Genomic_DNA"/>
</dbReference>
<comment type="function">
    <text evidence="12">Represses a number of genes involved in the response to DNA damage (SOS response), including recA and lexA. In the presence of single-stranded DNA, RecA interacts with LexA causing an autocatalytic cleavage which disrupts the DNA-binding part of LexA, leading to derepression of the SOS regulon and eventually DNA repair.</text>
</comment>
<dbReference type="InterPro" id="IPR006197">
    <property type="entry name" value="Peptidase_S24_LexA"/>
</dbReference>
<dbReference type="RefSeq" id="WP_089024450.1">
    <property type="nucleotide sequence ID" value="NZ_NIQC01000037.1"/>
</dbReference>
<feature type="domain" description="LexA repressor DNA-binding" evidence="15">
    <location>
        <begin position="9"/>
        <end position="64"/>
    </location>
</feature>
<keyword evidence="3 12" id="KW-0235">DNA replication</keyword>
<keyword evidence="10 12" id="KW-0234">DNA repair</keyword>
<evidence type="ECO:0000256" key="3">
    <source>
        <dbReference type="ARBA" id="ARBA00022705"/>
    </source>
</evidence>
<dbReference type="InterPro" id="IPR011991">
    <property type="entry name" value="ArsR-like_HTH"/>
</dbReference>
<dbReference type="Proteomes" id="UP000214588">
    <property type="component" value="Unassembled WGS sequence"/>
</dbReference>
<comment type="subunit">
    <text evidence="12">Homodimer.</text>
</comment>
<evidence type="ECO:0000256" key="13">
    <source>
        <dbReference type="RuleBase" id="RU003991"/>
    </source>
</evidence>
<evidence type="ECO:0000313" key="17">
    <source>
        <dbReference type="Proteomes" id="UP000214588"/>
    </source>
</evidence>
<feature type="active site" description="For autocatalytic cleavage activity" evidence="12">
    <location>
        <position position="172"/>
    </location>
</feature>
<comment type="caution">
    <text evidence="16">The sequence shown here is derived from an EMBL/GenBank/DDBJ whole genome shotgun (WGS) entry which is preliminary data.</text>
</comment>